<dbReference type="InterPro" id="IPR032710">
    <property type="entry name" value="NTF2-like_dom_sf"/>
</dbReference>
<dbReference type="Proteomes" id="UP000321685">
    <property type="component" value="Unassembled WGS sequence"/>
</dbReference>
<dbReference type="InterPro" id="IPR037401">
    <property type="entry name" value="SnoaL-like"/>
</dbReference>
<dbReference type="SUPFAM" id="SSF54427">
    <property type="entry name" value="NTF2-like"/>
    <property type="match status" value="1"/>
</dbReference>
<feature type="domain" description="SnoaL-like" evidence="1">
    <location>
        <begin position="13"/>
        <end position="104"/>
    </location>
</feature>
<organism evidence="2 3">
    <name type="scientific">Pseudonocardia sulfidoxydans NBRC 16205</name>
    <dbReference type="NCBI Taxonomy" id="1223511"/>
    <lineage>
        <taxon>Bacteria</taxon>
        <taxon>Bacillati</taxon>
        <taxon>Actinomycetota</taxon>
        <taxon>Actinomycetes</taxon>
        <taxon>Pseudonocardiales</taxon>
        <taxon>Pseudonocardiaceae</taxon>
        <taxon>Pseudonocardia</taxon>
    </lineage>
</organism>
<dbReference type="OrthoDB" id="7064268at2"/>
<evidence type="ECO:0000259" key="1">
    <source>
        <dbReference type="Pfam" id="PF12680"/>
    </source>
</evidence>
<dbReference type="AlphaFoldDB" id="A0A511DFZ3"/>
<protein>
    <recommendedName>
        <fullName evidence="1">SnoaL-like domain-containing protein</fullName>
    </recommendedName>
</protein>
<dbReference type="Pfam" id="PF12680">
    <property type="entry name" value="SnoaL_2"/>
    <property type="match status" value="1"/>
</dbReference>
<proteinExistence type="predicted"/>
<reference evidence="2 3" key="1">
    <citation type="submission" date="2019-07" db="EMBL/GenBank/DDBJ databases">
        <title>Whole genome shotgun sequence of Pseudonocardia sulfidoxydans NBRC 16205.</title>
        <authorList>
            <person name="Hosoyama A."/>
            <person name="Uohara A."/>
            <person name="Ohji S."/>
            <person name="Ichikawa N."/>
        </authorList>
    </citation>
    <scope>NUCLEOTIDE SEQUENCE [LARGE SCALE GENOMIC DNA]</scope>
    <source>
        <strain evidence="2 3">NBRC 16205</strain>
    </source>
</reference>
<evidence type="ECO:0000313" key="3">
    <source>
        <dbReference type="Proteomes" id="UP000321685"/>
    </source>
</evidence>
<accession>A0A511DFZ3</accession>
<name>A0A511DFZ3_9PSEU</name>
<evidence type="ECO:0000313" key="2">
    <source>
        <dbReference type="EMBL" id="GEL23709.1"/>
    </source>
</evidence>
<comment type="caution">
    <text evidence="2">The sequence shown here is derived from an EMBL/GenBank/DDBJ whole genome shotgun (WGS) entry which is preliminary data.</text>
</comment>
<keyword evidence="3" id="KW-1185">Reference proteome</keyword>
<sequence length="115" mass="12651">MARSPLEIFAHHAESLIAGNIDEIVADYSDDALFITPDGVLRGKAGVRKGFEALLNDLPDAEWSVPTQHFEGTVGFIEWKAVSATTEASDGIDTFVFDDEHIVAQTVRYTLQKRS</sequence>
<gene>
    <name evidence="2" type="ORF">PSU4_26630</name>
</gene>
<dbReference type="RefSeq" id="WP_147107327.1">
    <property type="nucleotide sequence ID" value="NZ_BJVJ01000023.1"/>
</dbReference>
<dbReference type="Gene3D" id="3.10.450.50">
    <property type="match status" value="1"/>
</dbReference>
<dbReference type="EMBL" id="BJVJ01000023">
    <property type="protein sequence ID" value="GEL23709.1"/>
    <property type="molecule type" value="Genomic_DNA"/>
</dbReference>